<accession>A0A0S3RCA3</accession>
<sequence length="77" mass="8321">HGLLLLLGNNVRRSCLFVTYATWIATQWEDKSLTNSMTAVTELAAAMDKKVSASLDSAEPPPAKSERALIAMKGILC</sequence>
<dbReference type="Proteomes" id="UP000291084">
    <property type="component" value="Chromosome 2"/>
</dbReference>
<dbReference type="AlphaFoldDB" id="A0A0S3RCA3"/>
<protein>
    <submittedName>
        <fullName evidence="1">Uncharacterized protein</fullName>
    </submittedName>
</protein>
<gene>
    <name evidence="1" type="primary">Vigan.02G099600</name>
    <name evidence="1" type="ORF">VIGAN_02099600</name>
</gene>
<evidence type="ECO:0000313" key="2">
    <source>
        <dbReference type="Proteomes" id="UP000291084"/>
    </source>
</evidence>
<dbReference type="EMBL" id="AP015035">
    <property type="protein sequence ID" value="BAT78331.1"/>
    <property type="molecule type" value="Genomic_DNA"/>
</dbReference>
<keyword evidence="2" id="KW-1185">Reference proteome</keyword>
<reference evidence="1 2" key="1">
    <citation type="journal article" date="2015" name="Sci. Rep.">
        <title>The power of single molecule real-time sequencing technology in the de novo assembly of a eukaryotic genome.</title>
        <authorList>
            <person name="Sakai H."/>
            <person name="Naito K."/>
            <person name="Ogiso-Tanaka E."/>
            <person name="Takahashi Y."/>
            <person name="Iseki K."/>
            <person name="Muto C."/>
            <person name="Satou K."/>
            <person name="Teruya K."/>
            <person name="Shiroma A."/>
            <person name="Shimoji M."/>
            <person name="Hirano T."/>
            <person name="Itoh T."/>
            <person name="Kaga A."/>
            <person name="Tomooka N."/>
        </authorList>
    </citation>
    <scope>NUCLEOTIDE SEQUENCE [LARGE SCALE GENOMIC DNA]</scope>
    <source>
        <strain evidence="2">cv. Shumari</strain>
    </source>
</reference>
<organism evidence="1 2">
    <name type="scientific">Vigna angularis var. angularis</name>
    <dbReference type="NCBI Taxonomy" id="157739"/>
    <lineage>
        <taxon>Eukaryota</taxon>
        <taxon>Viridiplantae</taxon>
        <taxon>Streptophyta</taxon>
        <taxon>Embryophyta</taxon>
        <taxon>Tracheophyta</taxon>
        <taxon>Spermatophyta</taxon>
        <taxon>Magnoliopsida</taxon>
        <taxon>eudicotyledons</taxon>
        <taxon>Gunneridae</taxon>
        <taxon>Pentapetalae</taxon>
        <taxon>rosids</taxon>
        <taxon>fabids</taxon>
        <taxon>Fabales</taxon>
        <taxon>Fabaceae</taxon>
        <taxon>Papilionoideae</taxon>
        <taxon>50 kb inversion clade</taxon>
        <taxon>NPAAA clade</taxon>
        <taxon>indigoferoid/millettioid clade</taxon>
        <taxon>Phaseoleae</taxon>
        <taxon>Vigna</taxon>
    </lineage>
</organism>
<feature type="non-terminal residue" evidence="1">
    <location>
        <position position="1"/>
    </location>
</feature>
<name>A0A0S3RCA3_PHAAN</name>
<proteinExistence type="predicted"/>
<evidence type="ECO:0000313" key="1">
    <source>
        <dbReference type="EMBL" id="BAT78331.1"/>
    </source>
</evidence>